<protein>
    <recommendedName>
        <fullName evidence="4">Haem-binding uptake Tiki superfamily ChaN domain-containing protein</fullName>
    </recommendedName>
</protein>
<name>H8GHD9_METAL</name>
<keyword evidence="3" id="KW-1185">Reference proteome</keyword>
<dbReference type="STRING" id="686340.Metal_2365"/>
<reference evidence="2 3" key="1">
    <citation type="journal article" date="2013" name="Genome Announc.">
        <title>Genome Sequence of the Obligate Gammaproteobacterial Methanotroph Methylomicrobium album Strain BG8.</title>
        <authorList>
            <person name="Kits K.D."/>
            <person name="Kalyuzhnaya M.G."/>
            <person name="Klotz M.G."/>
            <person name="Jetten M.S."/>
            <person name="Op den Camp H.J."/>
            <person name="Vuilleumier S."/>
            <person name="Bringel F."/>
            <person name="Dispirito A.A."/>
            <person name="Murrell J.C."/>
            <person name="Bruce D."/>
            <person name="Cheng J.F."/>
            <person name="Copeland A."/>
            <person name="Goodwin L."/>
            <person name="Hauser L."/>
            <person name="Lajus A."/>
            <person name="Land M.L."/>
            <person name="Lapidus A."/>
            <person name="Lucas S."/>
            <person name="Medigue C."/>
            <person name="Pitluck S."/>
            <person name="Woyke T."/>
            <person name="Zeytun A."/>
            <person name="Stein L.Y."/>
        </authorList>
    </citation>
    <scope>NUCLEOTIDE SEQUENCE [LARGE SCALE GENOMIC DNA]</scope>
    <source>
        <strain evidence="2 3">BG8</strain>
    </source>
</reference>
<dbReference type="eggNOG" id="ENOG5033JT2">
    <property type="taxonomic scope" value="Bacteria"/>
</dbReference>
<evidence type="ECO:0000313" key="2">
    <source>
        <dbReference type="EMBL" id="EIC30091.1"/>
    </source>
</evidence>
<feature type="signal peptide" evidence="1">
    <location>
        <begin position="1"/>
        <end position="18"/>
    </location>
</feature>
<accession>H8GHD9</accession>
<keyword evidence="1" id="KW-0732">Signal</keyword>
<sequence>MSRVCALILLLFAYSARSAVPDPIMKGLLPGTITFIGESHQHAESAELVRDLVSGHIKQGQCLIVALEIADNQQPALDRALLSGAAVSSVQIPASIDHPAMWNLIEHLATLTTQSACLNVVAIDAGPHNPRDRDEWMAERLAGLVGDSPALVLIGALQTLKKVNWLTKSGRPSVAERLAARGFQVRSFPRRWLPEQCINGKHRHQHFVNPDSEEALTILNESLMALINAKPQQSAQGVVDGSVVWECDNPSLASRFRPDIVSL</sequence>
<feature type="chain" id="PRO_5003611622" description="Haem-binding uptake Tiki superfamily ChaN domain-containing protein" evidence="1">
    <location>
        <begin position="19"/>
        <end position="263"/>
    </location>
</feature>
<evidence type="ECO:0000256" key="1">
    <source>
        <dbReference type="SAM" id="SignalP"/>
    </source>
</evidence>
<evidence type="ECO:0008006" key="4">
    <source>
        <dbReference type="Google" id="ProtNLM"/>
    </source>
</evidence>
<gene>
    <name evidence="2" type="ORF">Metal_2365</name>
</gene>
<dbReference type="Proteomes" id="UP000005090">
    <property type="component" value="Chromosome"/>
</dbReference>
<organism evidence="2 3">
    <name type="scientific">Methylomicrobium album BG8</name>
    <dbReference type="NCBI Taxonomy" id="686340"/>
    <lineage>
        <taxon>Bacteria</taxon>
        <taxon>Pseudomonadati</taxon>
        <taxon>Pseudomonadota</taxon>
        <taxon>Gammaproteobacteria</taxon>
        <taxon>Methylococcales</taxon>
        <taxon>Methylococcaceae</taxon>
        <taxon>Methylomicrobium</taxon>
    </lineage>
</organism>
<dbReference type="Gene3D" id="3.40.50.11550">
    <property type="match status" value="1"/>
</dbReference>
<dbReference type="EMBL" id="CM001475">
    <property type="protein sequence ID" value="EIC30091.1"/>
    <property type="molecule type" value="Genomic_DNA"/>
</dbReference>
<evidence type="ECO:0000313" key="3">
    <source>
        <dbReference type="Proteomes" id="UP000005090"/>
    </source>
</evidence>
<proteinExistence type="predicted"/>
<dbReference type="AlphaFoldDB" id="H8GHD9"/>
<dbReference type="HOGENOM" id="CLU_1089075_0_0_6"/>